<name>A0A2S7T3N0_9FLAO</name>
<evidence type="ECO:0000313" key="2">
    <source>
        <dbReference type="Proteomes" id="UP000239366"/>
    </source>
</evidence>
<dbReference type="EMBL" id="MQVX01000001">
    <property type="protein sequence ID" value="PQJ14503.1"/>
    <property type="molecule type" value="Genomic_DNA"/>
</dbReference>
<dbReference type="AlphaFoldDB" id="A0A2S7T3N0"/>
<evidence type="ECO:0000313" key="1">
    <source>
        <dbReference type="EMBL" id="PQJ14503.1"/>
    </source>
</evidence>
<keyword evidence="2" id="KW-1185">Reference proteome</keyword>
<comment type="caution">
    <text evidence="1">The sequence shown here is derived from an EMBL/GenBank/DDBJ whole genome shotgun (WGS) entry which is preliminary data.</text>
</comment>
<protein>
    <submittedName>
        <fullName evidence="1">Uncharacterized protein</fullName>
    </submittedName>
</protein>
<sequence length="97" mass="11197">MNVWAIQALLMEKVVLAAGRPFFFIALMEFFRKDLKTEVEIRLIHLKVKTSLLKIKLPPLSSFLLGLMQHIPFVKSVVFVGLFQGKQKSGIVQYHKR</sequence>
<organism evidence="1 2">
    <name type="scientific">Aureicoccus marinus</name>
    <dbReference type="NCBI Taxonomy" id="754435"/>
    <lineage>
        <taxon>Bacteria</taxon>
        <taxon>Pseudomonadati</taxon>
        <taxon>Bacteroidota</taxon>
        <taxon>Flavobacteriia</taxon>
        <taxon>Flavobacteriales</taxon>
        <taxon>Flavobacteriaceae</taxon>
        <taxon>Aureicoccus</taxon>
    </lineage>
</organism>
<dbReference type="Proteomes" id="UP000239366">
    <property type="component" value="Unassembled WGS sequence"/>
</dbReference>
<gene>
    <name evidence="1" type="ORF">BST99_00915</name>
</gene>
<reference evidence="2" key="1">
    <citation type="submission" date="2016-11" db="EMBL/GenBank/DDBJ databases">
        <title>Trade-off between light-utilization and light-protection in marine flavobacteria.</title>
        <authorList>
            <person name="Kumagai Y."/>
            <person name="Yoshizawa S."/>
            <person name="Kogure K."/>
        </authorList>
    </citation>
    <scope>NUCLEOTIDE SEQUENCE [LARGE SCALE GENOMIC DNA]</scope>
    <source>
        <strain evidence="2">SG-18</strain>
    </source>
</reference>
<proteinExistence type="predicted"/>
<accession>A0A2S7T3N0</accession>